<keyword evidence="2" id="KW-1185">Reference proteome</keyword>
<dbReference type="Proteomes" id="UP000009183">
    <property type="component" value="Chromosome 7"/>
</dbReference>
<dbReference type="PaxDb" id="29760-VIT_07s0005g03810.t01"/>
<accession>F6HZM5</accession>
<dbReference type="EMBL" id="FN596502">
    <property type="protein sequence ID" value="CCB60140.1"/>
    <property type="molecule type" value="Genomic_DNA"/>
</dbReference>
<protein>
    <submittedName>
        <fullName evidence="1">Uncharacterized protein</fullName>
    </submittedName>
</protein>
<reference evidence="2" key="1">
    <citation type="journal article" date="2007" name="Nature">
        <title>The grapevine genome sequence suggests ancestral hexaploidization in major angiosperm phyla.</title>
        <authorList>
            <consortium name="The French-Italian Public Consortium for Grapevine Genome Characterization."/>
            <person name="Jaillon O."/>
            <person name="Aury J.-M."/>
            <person name="Noel B."/>
            <person name="Policriti A."/>
            <person name="Clepet C."/>
            <person name="Casagrande A."/>
            <person name="Choisne N."/>
            <person name="Aubourg S."/>
            <person name="Vitulo N."/>
            <person name="Jubin C."/>
            <person name="Vezzi A."/>
            <person name="Legeai F."/>
            <person name="Hugueney P."/>
            <person name="Dasilva C."/>
            <person name="Horner D."/>
            <person name="Mica E."/>
            <person name="Jublot D."/>
            <person name="Poulain J."/>
            <person name="Bruyere C."/>
            <person name="Billault A."/>
            <person name="Segurens B."/>
            <person name="Gouyvenoux M."/>
            <person name="Ugarte E."/>
            <person name="Cattonaro F."/>
            <person name="Anthouard V."/>
            <person name="Vico V."/>
            <person name="Del Fabbro C."/>
            <person name="Alaux M."/>
            <person name="Di Gaspero G."/>
            <person name="Dumas V."/>
            <person name="Felice N."/>
            <person name="Paillard S."/>
            <person name="Juman I."/>
            <person name="Moroldo M."/>
            <person name="Scalabrin S."/>
            <person name="Canaguier A."/>
            <person name="Le Clainche I."/>
            <person name="Malacrida G."/>
            <person name="Durand E."/>
            <person name="Pesole G."/>
            <person name="Laucou V."/>
            <person name="Chatelet P."/>
            <person name="Merdinoglu D."/>
            <person name="Delledonne M."/>
            <person name="Pezzotti M."/>
            <person name="Lecharny A."/>
            <person name="Scarpelli C."/>
            <person name="Artiguenave F."/>
            <person name="Pe M.E."/>
            <person name="Valle G."/>
            <person name="Morgante M."/>
            <person name="Caboche M."/>
            <person name="Adam-Blondon A.-F."/>
            <person name="Weissenbach J."/>
            <person name="Quetier F."/>
            <person name="Wincker P."/>
        </authorList>
    </citation>
    <scope>NUCLEOTIDE SEQUENCE [LARGE SCALE GENOMIC DNA]</scope>
    <source>
        <strain evidence="2">cv. Pinot noir / PN40024</strain>
    </source>
</reference>
<dbReference type="InParanoid" id="F6HZM5"/>
<name>F6HZM5_VITVI</name>
<evidence type="ECO:0000313" key="1">
    <source>
        <dbReference type="EMBL" id="CCB60140.1"/>
    </source>
</evidence>
<evidence type="ECO:0000313" key="2">
    <source>
        <dbReference type="Proteomes" id="UP000009183"/>
    </source>
</evidence>
<dbReference type="AlphaFoldDB" id="F6HZM5"/>
<gene>
    <name evidence="1" type="ordered locus">VIT_07s0005g03810</name>
</gene>
<sequence>MDGEKKSKVETANGLPPRVYAALLRCHMCKNRPSWVGFTIPGKWAPSLFSKSATSTYLLYASALGSALPFPFPFSFLLNSTGTGAASARSGSHFSPRRVPLVRNSCARYPARSWLR</sequence>
<dbReference type="HOGENOM" id="CLU_2101392_0_0_1"/>
<organism evidence="1 2">
    <name type="scientific">Vitis vinifera</name>
    <name type="common">Grape</name>
    <dbReference type="NCBI Taxonomy" id="29760"/>
    <lineage>
        <taxon>Eukaryota</taxon>
        <taxon>Viridiplantae</taxon>
        <taxon>Streptophyta</taxon>
        <taxon>Embryophyta</taxon>
        <taxon>Tracheophyta</taxon>
        <taxon>Spermatophyta</taxon>
        <taxon>Magnoliopsida</taxon>
        <taxon>eudicotyledons</taxon>
        <taxon>Gunneridae</taxon>
        <taxon>Pentapetalae</taxon>
        <taxon>rosids</taxon>
        <taxon>Vitales</taxon>
        <taxon>Vitaceae</taxon>
        <taxon>Viteae</taxon>
        <taxon>Vitis</taxon>
    </lineage>
</organism>
<proteinExistence type="predicted"/>